<dbReference type="Proteomes" id="UP001157418">
    <property type="component" value="Unassembled WGS sequence"/>
</dbReference>
<evidence type="ECO:0000313" key="3">
    <source>
        <dbReference type="Proteomes" id="UP001157418"/>
    </source>
</evidence>
<evidence type="ECO:0000256" key="1">
    <source>
        <dbReference type="SAM" id="MobiDB-lite"/>
    </source>
</evidence>
<dbReference type="EMBL" id="CAKMRJ010004445">
    <property type="protein sequence ID" value="CAH1437375.1"/>
    <property type="molecule type" value="Genomic_DNA"/>
</dbReference>
<feature type="compositionally biased region" description="Basic and acidic residues" evidence="1">
    <location>
        <begin position="95"/>
        <end position="107"/>
    </location>
</feature>
<accession>A0AAU9NHR4</accession>
<keyword evidence="3" id="KW-1185">Reference proteome</keyword>
<sequence>MRWTRSHSLRRRPRVIESGFQSKFTNTADNAIDLDEFDVLYIESGSSRVRVVEGKNVMMNVGNQGLAVGGRKLKLPKKINNGKVKENDSSDDDFVERKTKMDTEKKDNKMKRKRVEKIFKDKKVNVKDQNLPHMHIFCTCLQLHHQMGI</sequence>
<comment type="caution">
    <text evidence="2">The sequence shown here is derived from an EMBL/GenBank/DDBJ whole genome shotgun (WGS) entry which is preliminary data.</text>
</comment>
<organism evidence="2 3">
    <name type="scientific">Lactuca virosa</name>
    <dbReference type="NCBI Taxonomy" id="75947"/>
    <lineage>
        <taxon>Eukaryota</taxon>
        <taxon>Viridiplantae</taxon>
        <taxon>Streptophyta</taxon>
        <taxon>Embryophyta</taxon>
        <taxon>Tracheophyta</taxon>
        <taxon>Spermatophyta</taxon>
        <taxon>Magnoliopsida</taxon>
        <taxon>eudicotyledons</taxon>
        <taxon>Gunneridae</taxon>
        <taxon>Pentapetalae</taxon>
        <taxon>asterids</taxon>
        <taxon>campanulids</taxon>
        <taxon>Asterales</taxon>
        <taxon>Asteraceae</taxon>
        <taxon>Cichorioideae</taxon>
        <taxon>Cichorieae</taxon>
        <taxon>Lactucinae</taxon>
        <taxon>Lactuca</taxon>
    </lineage>
</organism>
<protein>
    <submittedName>
        <fullName evidence="2">Uncharacterized protein</fullName>
    </submittedName>
</protein>
<feature type="region of interest" description="Disordered" evidence="1">
    <location>
        <begin position="78"/>
        <end position="110"/>
    </location>
</feature>
<proteinExistence type="predicted"/>
<reference evidence="2 3" key="1">
    <citation type="submission" date="2022-01" db="EMBL/GenBank/DDBJ databases">
        <authorList>
            <person name="Xiong W."/>
            <person name="Schranz E."/>
        </authorList>
    </citation>
    <scope>NUCLEOTIDE SEQUENCE [LARGE SCALE GENOMIC DNA]</scope>
</reference>
<gene>
    <name evidence="2" type="ORF">LVIROSA_LOCUS23708</name>
</gene>
<evidence type="ECO:0000313" key="2">
    <source>
        <dbReference type="EMBL" id="CAH1437375.1"/>
    </source>
</evidence>
<name>A0AAU9NHR4_9ASTR</name>
<dbReference type="AlphaFoldDB" id="A0AAU9NHR4"/>